<dbReference type="AlphaFoldDB" id="A0A383VKY9"/>
<name>A0A383VKY9_TETOB</name>
<evidence type="ECO:0000313" key="1">
    <source>
        <dbReference type="EMBL" id="SZX65580.1"/>
    </source>
</evidence>
<organism evidence="1 2">
    <name type="scientific">Tetradesmus obliquus</name>
    <name type="common">Green alga</name>
    <name type="synonym">Acutodesmus obliquus</name>
    <dbReference type="NCBI Taxonomy" id="3088"/>
    <lineage>
        <taxon>Eukaryota</taxon>
        <taxon>Viridiplantae</taxon>
        <taxon>Chlorophyta</taxon>
        <taxon>core chlorophytes</taxon>
        <taxon>Chlorophyceae</taxon>
        <taxon>CS clade</taxon>
        <taxon>Sphaeropleales</taxon>
        <taxon>Scenedesmaceae</taxon>
        <taxon>Tetradesmus</taxon>
    </lineage>
</organism>
<dbReference type="Proteomes" id="UP000256970">
    <property type="component" value="Unassembled WGS sequence"/>
</dbReference>
<gene>
    <name evidence="1" type="ORF">BQ4739_LOCUS6060</name>
</gene>
<sequence>MWNTGEGDKRVVKVLFAPDKGWFVLKRGQGTTRLGLPKSLNDHYDDYFDKYNGVQQLSVGHNGEWFVRLGSGWAWNGVHPTLNMLLKQDVSSSMTGAVQWVELGPDGTWVALFDKYTAWYGNHALTKALLSSK</sequence>
<accession>A0A383VKY9</accession>
<dbReference type="EMBL" id="FNXT01000650">
    <property type="protein sequence ID" value="SZX65580.1"/>
    <property type="molecule type" value="Genomic_DNA"/>
</dbReference>
<protein>
    <submittedName>
        <fullName evidence="1">Uncharacterized protein</fullName>
    </submittedName>
</protein>
<evidence type="ECO:0000313" key="2">
    <source>
        <dbReference type="Proteomes" id="UP000256970"/>
    </source>
</evidence>
<proteinExistence type="predicted"/>
<reference evidence="1 2" key="1">
    <citation type="submission" date="2016-10" db="EMBL/GenBank/DDBJ databases">
        <authorList>
            <person name="Cai Z."/>
        </authorList>
    </citation>
    <scope>NUCLEOTIDE SEQUENCE [LARGE SCALE GENOMIC DNA]</scope>
</reference>
<keyword evidence="2" id="KW-1185">Reference proteome</keyword>